<dbReference type="AlphaFoldDB" id="A0A250AXK2"/>
<dbReference type="GO" id="GO:0009243">
    <property type="term" value="P:O antigen biosynthetic process"/>
    <property type="evidence" value="ECO:0007669"/>
    <property type="project" value="UniProtKB-UniPathway"/>
</dbReference>
<protein>
    <recommendedName>
        <fullName evidence="4 6">dTDP-4-dehydrorhamnose reductase</fullName>
        <ecNumber evidence="3 6">1.1.1.133</ecNumber>
    </recommendedName>
</protein>
<dbReference type="KEGG" id="gqu:AWC35_04155"/>
<keyword evidence="6" id="KW-0560">Oxidoreductase</keyword>
<keyword evidence="9" id="KW-1185">Reference proteome</keyword>
<dbReference type="Gene3D" id="3.90.25.10">
    <property type="entry name" value="UDP-galactose 4-epimerase, domain 1"/>
    <property type="match status" value="1"/>
</dbReference>
<dbReference type="EC" id="1.1.1.133" evidence="3 6"/>
<organism evidence="8 9">
    <name type="scientific">Gibbsiella quercinecans</name>
    <dbReference type="NCBI Taxonomy" id="929813"/>
    <lineage>
        <taxon>Bacteria</taxon>
        <taxon>Pseudomonadati</taxon>
        <taxon>Pseudomonadota</taxon>
        <taxon>Gammaproteobacteria</taxon>
        <taxon>Enterobacterales</taxon>
        <taxon>Yersiniaceae</taxon>
        <taxon>Gibbsiella</taxon>
    </lineage>
</organism>
<dbReference type="OrthoDB" id="9803892at2"/>
<evidence type="ECO:0000256" key="1">
    <source>
        <dbReference type="ARBA" id="ARBA00004781"/>
    </source>
</evidence>
<dbReference type="UniPathway" id="UPA00124"/>
<dbReference type="GO" id="GO:0005829">
    <property type="term" value="C:cytosol"/>
    <property type="evidence" value="ECO:0007669"/>
    <property type="project" value="TreeGrafter"/>
</dbReference>
<evidence type="ECO:0000256" key="3">
    <source>
        <dbReference type="ARBA" id="ARBA00012929"/>
    </source>
</evidence>
<dbReference type="InterPro" id="IPR005913">
    <property type="entry name" value="dTDP_dehydrorham_reduct"/>
</dbReference>
<dbReference type="FunFam" id="3.40.50.720:FF:000159">
    <property type="entry name" value="dTDP-4-dehydrorhamnose reductase"/>
    <property type="match status" value="1"/>
</dbReference>
<dbReference type="PANTHER" id="PTHR10491">
    <property type="entry name" value="DTDP-4-DEHYDRORHAMNOSE REDUCTASE"/>
    <property type="match status" value="1"/>
</dbReference>
<dbReference type="InterPro" id="IPR029903">
    <property type="entry name" value="RmlD-like-bd"/>
</dbReference>
<dbReference type="Gene3D" id="3.40.50.720">
    <property type="entry name" value="NAD(P)-binding Rossmann-like Domain"/>
    <property type="match status" value="1"/>
</dbReference>
<evidence type="ECO:0000313" key="8">
    <source>
        <dbReference type="EMBL" id="ATA18601.1"/>
    </source>
</evidence>
<name>A0A250AXK2_9GAMM</name>
<dbReference type="EMBL" id="CP014136">
    <property type="protein sequence ID" value="ATA18601.1"/>
    <property type="molecule type" value="Genomic_DNA"/>
</dbReference>
<feature type="domain" description="RmlD-like substrate binding" evidence="7">
    <location>
        <begin position="1"/>
        <end position="283"/>
    </location>
</feature>
<evidence type="ECO:0000256" key="6">
    <source>
        <dbReference type="RuleBase" id="RU364082"/>
    </source>
</evidence>
<comment type="similarity">
    <text evidence="2 6">Belongs to the dTDP-4-dehydrorhamnose reductase family.</text>
</comment>
<sequence length="291" mass="31562">MKVLLTGSKGQLGSCFQDRLPASWDVWATDSDTLDITDLDKVKQAVAQYQPNVIVNAAAYTAVDKAETEPELAALINATGPKNLALAAKEAGARLVHVSTDYVFDGKATTPYVETDVTNPLGVYGQTKLDGELAVAGVLPEAIIIRTAWVFSEYGNNFVKTMLRLAKDRDTLGIVADQYGCPTYAGDIAQAIIDLLQKEAEGGIYHFCGDKEVAWNEFAEVIFVSALKSGVLAAKPQINGITTEQYPTPAKRPKYSVMNCRKINSQGVTLSMWHERIDDVIAKIINNSSTI</sequence>
<evidence type="ECO:0000256" key="5">
    <source>
        <dbReference type="ARBA" id="ARBA00048200"/>
    </source>
</evidence>
<dbReference type="GO" id="GO:0019305">
    <property type="term" value="P:dTDP-rhamnose biosynthetic process"/>
    <property type="evidence" value="ECO:0007669"/>
    <property type="project" value="UniProtKB-UniPathway"/>
</dbReference>
<dbReference type="NCBIfam" id="TIGR01214">
    <property type="entry name" value="rmlD"/>
    <property type="match status" value="1"/>
</dbReference>
<dbReference type="PANTHER" id="PTHR10491:SF4">
    <property type="entry name" value="METHIONINE ADENOSYLTRANSFERASE 2 SUBUNIT BETA"/>
    <property type="match status" value="1"/>
</dbReference>
<proteinExistence type="inferred from homology"/>
<dbReference type="UniPathway" id="UPA00281"/>
<comment type="pathway">
    <text evidence="1 6">Carbohydrate biosynthesis; dTDP-L-rhamnose biosynthesis.</text>
</comment>
<comment type="cofactor">
    <cofactor evidence="6">
        <name>Mg(2+)</name>
        <dbReference type="ChEBI" id="CHEBI:18420"/>
    </cofactor>
    <text evidence="6">Binds 1 Mg(2+) ion per monomer.</text>
</comment>
<dbReference type="RefSeq" id="WP_095845202.1">
    <property type="nucleotide sequence ID" value="NZ_CP014136.1"/>
</dbReference>
<reference evidence="8 9" key="1">
    <citation type="submission" date="2016-01" db="EMBL/GenBank/DDBJ databases">
        <authorList>
            <person name="Oliw E.H."/>
        </authorList>
    </citation>
    <scope>NUCLEOTIDE SEQUENCE [LARGE SCALE GENOMIC DNA]</scope>
    <source>
        <strain evidence="8 9">FRB97</strain>
    </source>
</reference>
<gene>
    <name evidence="8" type="ORF">AWC35_04155</name>
</gene>
<evidence type="ECO:0000313" key="9">
    <source>
        <dbReference type="Proteomes" id="UP000217182"/>
    </source>
</evidence>
<comment type="catalytic activity">
    <reaction evidence="5 6">
        <text>dTDP-beta-L-rhamnose + NADP(+) = dTDP-4-dehydro-beta-L-rhamnose + NADPH + H(+)</text>
        <dbReference type="Rhea" id="RHEA:21796"/>
        <dbReference type="ChEBI" id="CHEBI:15378"/>
        <dbReference type="ChEBI" id="CHEBI:57510"/>
        <dbReference type="ChEBI" id="CHEBI:57783"/>
        <dbReference type="ChEBI" id="CHEBI:58349"/>
        <dbReference type="ChEBI" id="CHEBI:62830"/>
        <dbReference type="EC" id="1.1.1.133"/>
    </reaction>
</comment>
<dbReference type="InterPro" id="IPR036291">
    <property type="entry name" value="NAD(P)-bd_dom_sf"/>
</dbReference>
<dbReference type="CDD" id="cd05254">
    <property type="entry name" value="dTDP_HR_like_SDR_e"/>
    <property type="match status" value="1"/>
</dbReference>
<keyword evidence="6" id="KW-0521">NADP</keyword>
<dbReference type="GO" id="GO:0008831">
    <property type="term" value="F:dTDP-4-dehydrorhamnose reductase activity"/>
    <property type="evidence" value="ECO:0007669"/>
    <property type="project" value="UniProtKB-EC"/>
</dbReference>
<evidence type="ECO:0000256" key="4">
    <source>
        <dbReference type="ARBA" id="ARBA00017099"/>
    </source>
</evidence>
<evidence type="ECO:0000259" key="7">
    <source>
        <dbReference type="Pfam" id="PF04321"/>
    </source>
</evidence>
<dbReference type="Proteomes" id="UP000217182">
    <property type="component" value="Chromosome"/>
</dbReference>
<dbReference type="SUPFAM" id="SSF51735">
    <property type="entry name" value="NAD(P)-binding Rossmann-fold domains"/>
    <property type="match status" value="1"/>
</dbReference>
<accession>A0A250AXK2</accession>
<dbReference type="Pfam" id="PF04321">
    <property type="entry name" value="RmlD_sub_bind"/>
    <property type="match status" value="1"/>
</dbReference>
<comment type="function">
    <text evidence="6">Catalyzes the reduction of dTDP-6-deoxy-L-lyxo-4-hexulose to yield dTDP-L-rhamnose.</text>
</comment>
<evidence type="ECO:0000256" key="2">
    <source>
        <dbReference type="ARBA" id="ARBA00010944"/>
    </source>
</evidence>